<reference evidence="2" key="1">
    <citation type="journal article" date="2023" name="Science">
        <title>Elucidation of the pathway for biosynthesis of saponin adjuvants from the soapbark tree.</title>
        <authorList>
            <person name="Reed J."/>
            <person name="Orme A."/>
            <person name="El-Demerdash A."/>
            <person name="Owen C."/>
            <person name="Martin L.B.B."/>
            <person name="Misra R.C."/>
            <person name="Kikuchi S."/>
            <person name="Rejzek M."/>
            <person name="Martin A.C."/>
            <person name="Harkess A."/>
            <person name="Leebens-Mack J."/>
            <person name="Louveau T."/>
            <person name="Stephenson M.J."/>
            <person name="Osbourn A."/>
        </authorList>
    </citation>
    <scope>NUCLEOTIDE SEQUENCE</scope>
    <source>
        <strain evidence="2">S10</strain>
    </source>
</reference>
<dbReference type="Proteomes" id="UP001163823">
    <property type="component" value="Chromosome 4"/>
</dbReference>
<keyword evidence="1" id="KW-0175">Coiled coil</keyword>
<dbReference type="AlphaFoldDB" id="A0AAD7PXC5"/>
<gene>
    <name evidence="2" type="ORF">O6P43_009030</name>
</gene>
<dbReference type="SUPFAM" id="SSF57997">
    <property type="entry name" value="Tropomyosin"/>
    <property type="match status" value="1"/>
</dbReference>
<protein>
    <submittedName>
        <fullName evidence="2">Spindle assembly checkpoint component</fullName>
    </submittedName>
</protein>
<evidence type="ECO:0000256" key="1">
    <source>
        <dbReference type="SAM" id="Coils"/>
    </source>
</evidence>
<dbReference type="KEGG" id="qsa:O6P43_009030"/>
<feature type="coiled-coil region" evidence="1">
    <location>
        <begin position="21"/>
        <end position="83"/>
    </location>
</feature>
<name>A0AAD7PXC5_QUISA</name>
<dbReference type="EMBL" id="JARAOO010000004">
    <property type="protein sequence ID" value="KAJ7970919.1"/>
    <property type="molecule type" value="Genomic_DNA"/>
</dbReference>
<comment type="caution">
    <text evidence="2">The sequence shown here is derived from an EMBL/GenBank/DDBJ whole genome shotgun (WGS) entry which is preliminary data.</text>
</comment>
<proteinExistence type="predicted"/>
<sequence>MAGSDPQKQILSLIRNLASEKSQGERRLLGLKKQIEELEFEFDSTNADLEDAKRNKELVEQELKGYEVQLAMTEASVQTLETRISSIQGQISTTGTDLEALKKDIHGRTCHHCFVPNLTEERVISTLCVKIRE</sequence>
<dbReference type="Gene3D" id="1.20.5.340">
    <property type="match status" value="1"/>
</dbReference>
<organism evidence="2 3">
    <name type="scientific">Quillaja saponaria</name>
    <name type="common">Soap bark tree</name>
    <dbReference type="NCBI Taxonomy" id="32244"/>
    <lineage>
        <taxon>Eukaryota</taxon>
        <taxon>Viridiplantae</taxon>
        <taxon>Streptophyta</taxon>
        <taxon>Embryophyta</taxon>
        <taxon>Tracheophyta</taxon>
        <taxon>Spermatophyta</taxon>
        <taxon>Magnoliopsida</taxon>
        <taxon>eudicotyledons</taxon>
        <taxon>Gunneridae</taxon>
        <taxon>Pentapetalae</taxon>
        <taxon>rosids</taxon>
        <taxon>fabids</taxon>
        <taxon>Fabales</taxon>
        <taxon>Quillajaceae</taxon>
        <taxon>Quillaja</taxon>
    </lineage>
</organism>
<keyword evidence="3" id="KW-1185">Reference proteome</keyword>
<evidence type="ECO:0000313" key="2">
    <source>
        <dbReference type="EMBL" id="KAJ7970919.1"/>
    </source>
</evidence>
<dbReference type="PANTHER" id="PTHR36001:SF2">
    <property type="entry name" value="CTAGE FAMILY PROTEIN-RELATED"/>
    <property type="match status" value="1"/>
</dbReference>
<dbReference type="InterPro" id="IPR053327">
    <property type="entry name" value="KIP"/>
</dbReference>
<dbReference type="PANTHER" id="PTHR36001">
    <property type="entry name" value="CTAGE FAMILY PROTEIN-RELATED"/>
    <property type="match status" value="1"/>
</dbReference>
<accession>A0AAD7PXC5</accession>
<evidence type="ECO:0000313" key="3">
    <source>
        <dbReference type="Proteomes" id="UP001163823"/>
    </source>
</evidence>